<gene>
    <name evidence="19" type="ORF">Adt_06676</name>
</gene>
<dbReference type="InterPro" id="IPR011050">
    <property type="entry name" value="Pectin_lyase_fold/virulence"/>
</dbReference>
<dbReference type="Proteomes" id="UP001604336">
    <property type="component" value="Unassembled WGS sequence"/>
</dbReference>
<dbReference type="EC" id="3.1.1.11" evidence="5 16"/>
<dbReference type="GO" id="GO:0045490">
    <property type="term" value="P:pectin catabolic process"/>
    <property type="evidence" value="ECO:0007669"/>
    <property type="project" value="UniProtKB-UniRule"/>
</dbReference>
<reference evidence="20" key="1">
    <citation type="submission" date="2024-07" db="EMBL/GenBank/DDBJ databases">
        <title>Two chromosome-level genome assemblies of Korean endemic species Abeliophyllum distichum and Forsythia ovata (Oleaceae).</title>
        <authorList>
            <person name="Jang H."/>
        </authorList>
    </citation>
    <scope>NUCLEOTIDE SEQUENCE [LARGE SCALE GENOMIC DNA]</scope>
</reference>
<dbReference type="AlphaFoldDB" id="A0ABD1V7J9"/>
<dbReference type="FunFam" id="2.160.20.10:FF:000001">
    <property type="entry name" value="Pectinesterase"/>
    <property type="match status" value="1"/>
</dbReference>
<comment type="similarity">
    <text evidence="4">In the C-terminal section; belongs to the pectinesterase family.</text>
</comment>
<evidence type="ECO:0000256" key="17">
    <source>
        <dbReference type="SAM" id="Phobius"/>
    </source>
</evidence>
<evidence type="ECO:0000256" key="15">
    <source>
        <dbReference type="PROSITE-ProRule" id="PRU10040"/>
    </source>
</evidence>
<dbReference type="Gene3D" id="2.160.20.10">
    <property type="entry name" value="Single-stranded right-handed beta-helix, Pectin lyase-like"/>
    <property type="match status" value="1"/>
</dbReference>
<dbReference type="PANTHER" id="PTHR31707">
    <property type="entry name" value="PECTINESTERASE"/>
    <property type="match status" value="1"/>
</dbReference>
<dbReference type="FunFam" id="1.20.140.40:FF:000001">
    <property type="entry name" value="Pectinesterase"/>
    <property type="match status" value="1"/>
</dbReference>
<dbReference type="InterPro" id="IPR033131">
    <property type="entry name" value="Pectinesterase_Asp_AS"/>
</dbReference>
<keyword evidence="17" id="KW-0812">Transmembrane</keyword>
<evidence type="ECO:0000256" key="11">
    <source>
        <dbReference type="ARBA" id="ARBA00023180"/>
    </source>
</evidence>
<evidence type="ECO:0000259" key="18">
    <source>
        <dbReference type="SMART" id="SM00856"/>
    </source>
</evidence>
<comment type="catalytic activity">
    <reaction evidence="13 16">
        <text>[(1-&gt;4)-alpha-D-galacturonosyl methyl ester](n) + n H2O = [(1-&gt;4)-alpha-D-galacturonosyl](n) + n methanol + n H(+)</text>
        <dbReference type="Rhea" id="RHEA:22380"/>
        <dbReference type="Rhea" id="RHEA-COMP:14570"/>
        <dbReference type="Rhea" id="RHEA-COMP:14573"/>
        <dbReference type="ChEBI" id="CHEBI:15377"/>
        <dbReference type="ChEBI" id="CHEBI:15378"/>
        <dbReference type="ChEBI" id="CHEBI:17790"/>
        <dbReference type="ChEBI" id="CHEBI:140522"/>
        <dbReference type="ChEBI" id="CHEBI:140523"/>
        <dbReference type="EC" id="3.1.1.11"/>
    </reaction>
</comment>
<comment type="caution">
    <text evidence="19">The sequence shown here is derived from an EMBL/GenBank/DDBJ whole genome shotgun (WGS) entry which is preliminary data.</text>
</comment>
<evidence type="ECO:0000313" key="19">
    <source>
        <dbReference type="EMBL" id="KAL2533325.1"/>
    </source>
</evidence>
<keyword evidence="11" id="KW-0325">Glycoprotein</keyword>
<keyword evidence="10" id="KW-1015">Disulfide bond</keyword>
<dbReference type="GO" id="GO:0042545">
    <property type="term" value="P:cell wall modification"/>
    <property type="evidence" value="ECO:0007669"/>
    <property type="project" value="UniProtKB-UniRule"/>
</dbReference>
<evidence type="ECO:0000256" key="5">
    <source>
        <dbReference type="ARBA" id="ARBA00013229"/>
    </source>
</evidence>
<dbReference type="NCBIfam" id="TIGR01614">
    <property type="entry name" value="PME_inhib"/>
    <property type="match status" value="1"/>
</dbReference>
<evidence type="ECO:0000256" key="12">
    <source>
        <dbReference type="ARBA" id="ARBA00023316"/>
    </source>
</evidence>
<dbReference type="Pfam" id="PF01095">
    <property type="entry name" value="Pectinesterase"/>
    <property type="match status" value="1"/>
</dbReference>
<feature type="transmembrane region" description="Helical" evidence="17">
    <location>
        <begin position="25"/>
        <end position="47"/>
    </location>
</feature>
<keyword evidence="17" id="KW-1133">Transmembrane helix</keyword>
<keyword evidence="7" id="KW-0964">Secreted</keyword>
<keyword evidence="20" id="KW-1185">Reference proteome</keyword>
<dbReference type="SMART" id="SM00856">
    <property type="entry name" value="PMEI"/>
    <property type="match status" value="1"/>
</dbReference>
<evidence type="ECO:0000256" key="6">
    <source>
        <dbReference type="ARBA" id="ARBA00022512"/>
    </source>
</evidence>
<comment type="subcellular location">
    <subcellularLocation>
        <location evidence="1">Secreted</location>
        <location evidence="1">Cell wall</location>
    </subcellularLocation>
</comment>
<dbReference type="Gene3D" id="1.20.140.40">
    <property type="entry name" value="Invertase/pectin methylesterase inhibitor family protein"/>
    <property type="match status" value="1"/>
</dbReference>
<comment type="function">
    <text evidence="14">Acts in the modification of cell walls via demethylesterification of cell wall pectin.</text>
</comment>
<feature type="domain" description="Pectinesterase inhibitor" evidence="18">
    <location>
        <begin position="65"/>
        <end position="215"/>
    </location>
</feature>
<proteinExistence type="inferred from homology"/>
<accession>A0ABD1V7J9</accession>
<evidence type="ECO:0000256" key="2">
    <source>
        <dbReference type="ARBA" id="ARBA00005184"/>
    </source>
</evidence>
<evidence type="ECO:0000256" key="8">
    <source>
        <dbReference type="ARBA" id="ARBA00022801"/>
    </source>
</evidence>
<evidence type="ECO:0000313" key="20">
    <source>
        <dbReference type="Proteomes" id="UP001604336"/>
    </source>
</evidence>
<dbReference type="GO" id="GO:0030599">
    <property type="term" value="F:pectinesterase activity"/>
    <property type="evidence" value="ECO:0007669"/>
    <property type="project" value="UniProtKB-UniRule"/>
</dbReference>
<comment type="pathway">
    <text evidence="2 16">Glycan metabolism; pectin degradation; 2-dehydro-3-deoxy-D-gluconate from pectin: step 1/5.</text>
</comment>
<dbReference type="EMBL" id="JBFOLK010000002">
    <property type="protein sequence ID" value="KAL2533325.1"/>
    <property type="molecule type" value="Genomic_DNA"/>
</dbReference>
<dbReference type="PROSITE" id="PS00503">
    <property type="entry name" value="PECTINESTERASE_2"/>
    <property type="match status" value="1"/>
</dbReference>
<evidence type="ECO:0000256" key="9">
    <source>
        <dbReference type="ARBA" id="ARBA00023085"/>
    </source>
</evidence>
<evidence type="ECO:0000256" key="10">
    <source>
        <dbReference type="ARBA" id="ARBA00023157"/>
    </source>
</evidence>
<dbReference type="Pfam" id="PF04043">
    <property type="entry name" value="PMEI"/>
    <property type="match status" value="1"/>
</dbReference>
<dbReference type="InterPro" id="IPR012334">
    <property type="entry name" value="Pectin_lyas_fold"/>
</dbReference>
<evidence type="ECO:0000256" key="14">
    <source>
        <dbReference type="ARBA" id="ARBA00057335"/>
    </source>
</evidence>
<keyword evidence="12" id="KW-0961">Cell wall biogenesis/degradation</keyword>
<evidence type="ECO:0000256" key="7">
    <source>
        <dbReference type="ARBA" id="ARBA00022525"/>
    </source>
</evidence>
<keyword evidence="9 16" id="KW-0063">Aspartyl esterase</keyword>
<dbReference type="InterPro" id="IPR035513">
    <property type="entry name" value="Invertase/methylesterase_inhib"/>
</dbReference>
<keyword evidence="6" id="KW-0134">Cell wall</keyword>
<dbReference type="CDD" id="cd15798">
    <property type="entry name" value="PMEI-like_3"/>
    <property type="match status" value="1"/>
</dbReference>
<dbReference type="InterPro" id="IPR006501">
    <property type="entry name" value="Pectinesterase_inhib_dom"/>
</dbReference>
<dbReference type="InterPro" id="IPR000070">
    <property type="entry name" value="Pectinesterase_cat"/>
</dbReference>
<dbReference type="SUPFAM" id="SSF101148">
    <property type="entry name" value="Plant invertase/pectin methylesterase inhibitor"/>
    <property type="match status" value="1"/>
</dbReference>
<feature type="active site" evidence="15">
    <location>
        <position position="421"/>
    </location>
</feature>
<evidence type="ECO:0000256" key="13">
    <source>
        <dbReference type="ARBA" id="ARBA00047928"/>
    </source>
</evidence>
<keyword evidence="8 16" id="KW-0378">Hydrolase</keyword>
<evidence type="ECO:0000256" key="4">
    <source>
        <dbReference type="ARBA" id="ARBA00007786"/>
    </source>
</evidence>
<dbReference type="SUPFAM" id="SSF51126">
    <property type="entry name" value="Pectin lyase-like"/>
    <property type="match status" value="1"/>
</dbReference>
<protein>
    <recommendedName>
        <fullName evidence="5 16">Pectinesterase</fullName>
        <ecNumber evidence="5 16">3.1.1.11</ecNumber>
    </recommendedName>
</protein>
<sequence>MAFQDIDQILLRKKEERKQRLKKRITIGIVSTFFLLLVAAVICLIVYKDRENTKPESHPKHAGLAAEKAVKTVCEGTDFQETCKHSLLKMVKNKASIQPKDILKASISVVSNEIDKVIKQISNLKFDTPQRKAAFNDCMVLLNDAKEELNCSIGTISGKDLAKLSSRTPDLNNWLSAVISYQQTCIDGFPEAQAKAAVQKLLKNAKELGSNALAIVAQVSSVLSKFQVPNVKRNLQDTESNLSPLNEDGFPTWIDEEDRRMLEGKSSKQTPNITVAKDGSGNYTTISAALKAMPKKYVGRYVIYLKQGVYEENVVVTKNMVNVTMYGDGSQKSVVTGSKNFVDGVPTFQTATFAALGEGFMAQSIGFRNTAGPEKHQAVALRVQADHSIFVNCRMEGYQDTLYAQTHRQFYRSCYITGTIDFIFGDASAIFQNCMINVRKPMDNQQNIVTAQGRVDRRETTGIVLQNCRILADEKLQPNKAKVKSYLGRPWKEYSRTIVMESDIDDLISPEGWLEWNGDFALKTLYYAEYKNKGPGSNTSGRVKWPGYRIIKREEAMKYTIVPFLQGESWLKTKNVPVRFGLFS</sequence>
<comment type="similarity">
    <text evidence="3">In the N-terminal section; belongs to the PMEI family.</text>
</comment>
<evidence type="ECO:0000256" key="3">
    <source>
        <dbReference type="ARBA" id="ARBA00006027"/>
    </source>
</evidence>
<name>A0ABD1V7J9_9LAMI</name>
<evidence type="ECO:0000256" key="16">
    <source>
        <dbReference type="RuleBase" id="RU000589"/>
    </source>
</evidence>
<organism evidence="19 20">
    <name type="scientific">Abeliophyllum distichum</name>
    <dbReference type="NCBI Taxonomy" id="126358"/>
    <lineage>
        <taxon>Eukaryota</taxon>
        <taxon>Viridiplantae</taxon>
        <taxon>Streptophyta</taxon>
        <taxon>Embryophyta</taxon>
        <taxon>Tracheophyta</taxon>
        <taxon>Spermatophyta</taxon>
        <taxon>Magnoliopsida</taxon>
        <taxon>eudicotyledons</taxon>
        <taxon>Gunneridae</taxon>
        <taxon>Pentapetalae</taxon>
        <taxon>asterids</taxon>
        <taxon>lamiids</taxon>
        <taxon>Lamiales</taxon>
        <taxon>Oleaceae</taxon>
        <taxon>Forsythieae</taxon>
        <taxon>Abeliophyllum</taxon>
    </lineage>
</organism>
<evidence type="ECO:0000256" key="1">
    <source>
        <dbReference type="ARBA" id="ARBA00004191"/>
    </source>
</evidence>
<keyword evidence="17" id="KW-0472">Membrane</keyword>